<feature type="transmembrane region" description="Helical" evidence="6">
    <location>
        <begin position="219"/>
        <end position="236"/>
    </location>
</feature>
<evidence type="ECO:0000256" key="2">
    <source>
        <dbReference type="ARBA" id="ARBA00022692"/>
    </source>
</evidence>
<feature type="transmembrane region" description="Helical" evidence="6">
    <location>
        <begin position="306"/>
        <end position="332"/>
    </location>
</feature>
<evidence type="ECO:0000313" key="8">
    <source>
        <dbReference type="EMBL" id="MBB2893000.1"/>
    </source>
</evidence>
<dbReference type="GO" id="GO:0055085">
    <property type="term" value="P:transmembrane transport"/>
    <property type="evidence" value="ECO:0007669"/>
    <property type="project" value="InterPro"/>
</dbReference>
<keyword evidence="2 6" id="KW-0812">Transmembrane</keyword>
<evidence type="ECO:0000256" key="3">
    <source>
        <dbReference type="ARBA" id="ARBA00022989"/>
    </source>
</evidence>
<reference evidence="8 9" key="1">
    <citation type="submission" date="2020-08" db="EMBL/GenBank/DDBJ databases">
        <title>Sequencing the genomes of 1000 actinobacteria strains.</title>
        <authorList>
            <person name="Klenk H.-P."/>
        </authorList>
    </citation>
    <scope>NUCLEOTIDE SEQUENCE [LARGE SCALE GENOMIC DNA]</scope>
    <source>
        <strain evidence="8 9">DSM 105369</strain>
    </source>
</reference>
<feature type="transmembrane region" description="Helical" evidence="6">
    <location>
        <begin position="120"/>
        <end position="139"/>
    </location>
</feature>
<feature type="transmembrane region" description="Helical" evidence="6">
    <location>
        <begin position="51"/>
        <end position="82"/>
    </location>
</feature>
<gene>
    <name evidence="8" type="ORF">FHU39_003018</name>
</gene>
<dbReference type="GO" id="GO:0016020">
    <property type="term" value="C:membrane"/>
    <property type="evidence" value="ECO:0007669"/>
    <property type="project" value="UniProtKB-SubCell"/>
</dbReference>
<feature type="transmembrane region" description="Helical" evidence="6">
    <location>
        <begin position="256"/>
        <end position="276"/>
    </location>
</feature>
<organism evidence="8 9">
    <name type="scientific">Flexivirga oryzae</name>
    <dbReference type="NCBI Taxonomy" id="1794944"/>
    <lineage>
        <taxon>Bacteria</taxon>
        <taxon>Bacillati</taxon>
        <taxon>Actinomycetota</taxon>
        <taxon>Actinomycetes</taxon>
        <taxon>Micrococcales</taxon>
        <taxon>Dermacoccaceae</taxon>
        <taxon>Flexivirga</taxon>
    </lineage>
</organism>
<name>A0A839N5H9_9MICO</name>
<feature type="domain" description="Amino acid permease/ SLC12A" evidence="7">
    <location>
        <begin position="58"/>
        <end position="468"/>
    </location>
</feature>
<keyword evidence="9" id="KW-1185">Reference proteome</keyword>
<evidence type="ECO:0000256" key="1">
    <source>
        <dbReference type="ARBA" id="ARBA00004141"/>
    </source>
</evidence>
<dbReference type="Proteomes" id="UP000559182">
    <property type="component" value="Unassembled WGS sequence"/>
</dbReference>
<keyword evidence="4 6" id="KW-0472">Membrane</keyword>
<dbReference type="AlphaFoldDB" id="A0A839N5H9"/>
<dbReference type="PANTHER" id="PTHR42770">
    <property type="entry name" value="AMINO ACID TRANSPORTER-RELATED"/>
    <property type="match status" value="1"/>
</dbReference>
<evidence type="ECO:0000256" key="6">
    <source>
        <dbReference type="SAM" id="Phobius"/>
    </source>
</evidence>
<keyword evidence="3 6" id="KW-1133">Transmembrane helix</keyword>
<protein>
    <submittedName>
        <fullName evidence="8">Amino acid transporter</fullName>
    </submittedName>
</protein>
<feature type="transmembrane region" description="Helical" evidence="6">
    <location>
        <begin position="418"/>
        <end position="437"/>
    </location>
</feature>
<feature type="compositionally biased region" description="Basic and acidic residues" evidence="5">
    <location>
        <begin position="1"/>
        <end position="11"/>
    </location>
</feature>
<feature type="transmembrane region" description="Helical" evidence="6">
    <location>
        <begin position="151"/>
        <end position="169"/>
    </location>
</feature>
<feature type="region of interest" description="Disordered" evidence="5">
    <location>
        <begin position="1"/>
        <end position="23"/>
    </location>
</feature>
<comment type="subcellular location">
    <subcellularLocation>
        <location evidence="1">Membrane</location>
        <topology evidence="1">Multi-pass membrane protein</topology>
    </subcellularLocation>
</comment>
<dbReference type="PANTHER" id="PTHR42770:SF7">
    <property type="entry name" value="MEMBRANE PROTEIN"/>
    <property type="match status" value="1"/>
</dbReference>
<feature type="transmembrane region" description="Helical" evidence="6">
    <location>
        <begin position="353"/>
        <end position="372"/>
    </location>
</feature>
<sequence length="494" mass="53028">MSEASRSDHSAYRSQHHRRQAHAPDDHGALAVGVLGVTEMVANNIAEIAPAIASIFVFAAIVGAAGVGTPFVILIACIGFACHVNTTAEFSRVAPSAGFYATYCARAFGRLTGGTIAGGYLLAMFIFYMAVFFQIGVWVNTVVQRSFGFDLPWWIAAIVLEAIVLGLLLRGVRISVLTAVSLFAIEATLLFVCAIAMLITSHSYINGQGFDPSHIKGGASGFGLGFVLAIFLFLGASGSSPLAEEARNPRKSLPKAIWTATLVSFFIYLFMAWAMGVGLHHDAARMAHAEFPFVSGTIAAASPLQYLLYFAAFTSAMGVLFGTGNAGSRVLFNSARDGLFPRSFTKVIPGWRTPWVAITVPIVLAMIATLVLGGLTSAGDAFDYTATLATDLFMVVFIVTNIATIPYFWQQHRDEFSWFKHLVVPVLGVIAFGYPLYESVLPSQASPYNWFGVAIIAAYLISFIWSVIRRNQISGMGTRLADTTTSVVAEPAAH</sequence>
<accession>A0A839N5H9</accession>
<dbReference type="PIRSF" id="PIRSF006060">
    <property type="entry name" value="AA_transporter"/>
    <property type="match status" value="1"/>
</dbReference>
<evidence type="ECO:0000256" key="4">
    <source>
        <dbReference type="ARBA" id="ARBA00023136"/>
    </source>
</evidence>
<feature type="transmembrane region" description="Helical" evidence="6">
    <location>
        <begin position="449"/>
        <end position="468"/>
    </location>
</feature>
<evidence type="ECO:0000313" key="9">
    <source>
        <dbReference type="Proteomes" id="UP000559182"/>
    </source>
</evidence>
<dbReference type="EMBL" id="JACHVQ010000002">
    <property type="protein sequence ID" value="MBB2893000.1"/>
    <property type="molecule type" value="Genomic_DNA"/>
</dbReference>
<dbReference type="InterPro" id="IPR004841">
    <property type="entry name" value="AA-permease/SLC12A_dom"/>
</dbReference>
<feature type="transmembrane region" description="Helical" evidence="6">
    <location>
        <begin position="392"/>
        <end position="409"/>
    </location>
</feature>
<dbReference type="Gene3D" id="1.20.1740.10">
    <property type="entry name" value="Amino acid/polyamine transporter I"/>
    <property type="match status" value="1"/>
</dbReference>
<proteinExistence type="predicted"/>
<dbReference type="RefSeq" id="WP_183321374.1">
    <property type="nucleotide sequence ID" value="NZ_JACHVQ010000002.1"/>
</dbReference>
<feature type="transmembrane region" description="Helical" evidence="6">
    <location>
        <begin position="176"/>
        <end position="199"/>
    </location>
</feature>
<comment type="caution">
    <text evidence="8">The sequence shown here is derived from an EMBL/GenBank/DDBJ whole genome shotgun (WGS) entry which is preliminary data.</text>
</comment>
<evidence type="ECO:0000256" key="5">
    <source>
        <dbReference type="SAM" id="MobiDB-lite"/>
    </source>
</evidence>
<dbReference type="InterPro" id="IPR050367">
    <property type="entry name" value="APC_superfamily"/>
</dbReference>
<dbReference type="Pfam" id="PF00324">
    <property type="entry name" value="AA_permease"/>
    <property type="match status" value="1"/>
</dbReference>
<evidence type="ECO:0000259" key="7">
    <source>
        <dbReference type="Pfam" id="PF00324"/>
    </source>
</evidence>